<dbReference type="EMBL" id="CM043017">
    <property type="protein sequence ID" value="KAI4464466.1"/>
    <property type="molecule type" value="Genomic_DNA"/>
</dbReference>
<keyword evidence="1" id="KW-0812">Transmembrane</keyword>
<sequence>MTFADAFNYVLFDNPVSQTVKQVTKSAIGAITPSKEVAPVAPTIKVITERVPLYQQMAEHGPFIKLAGLMGASAVALGAYGAHRKYPKDRIDELKPIFETANRFHFFHTLVLLGVPFCRNPQMTGILFISGTTLFAGACYYRAFTGKDTYGKLAPIGGTLLIIAWLTMIM</sequence>
<comment type="caution">
    <text evidence="1">The sequence shown here is derived from an EMBL/GenBank/DDBJ whole genome shotgun (WGS) entry which is preliminary data.</text>
</comment>
<gene>
    <name evidence="1" type="ORF">MML48_3g00001656</name>
</gene>
<protein>
    <submittedName>
        <fullName evidence="1">Transmembrane protein</fullName>
    </submittedName>
</protein>
<evidence type="ECO:0000313" key="1">
    <source>
        <dbReference type="EMBL" id="KAI4464466.1"/>
    </source>
</evidence>
<name>A0ACB9TC96_HOLOL</name>
<dbReference type="Proteomes" id="UP001056778">
    <property type="component" value="Chromosome 3"/>
</dbReference>
<reference evidence="1" key="1">
    <citation type="submission" date="2022-04" db="EMBL/GenBank/DDBJ databases">
        <title>Chromosome-scale genome assembly of Holotrichia oblita Faldermann.</title>
        <authorList>
            <person name="Rongchong L."/>
        </authorList>
    </citation>
    <scope>NUCLEOTIDE SEQUENCE</scope>
    <source>
        <strain evidence="1">81SQS9</strain>
    </source>
</reference>
<proteinExistence type="predicted"/>
<organism evidence="1 2">
    <name type="scientific">Holotrichia oblita</name>
    <name type="common">Chafer beetle</name>
    <dbReference type="NCBI Taxonomy" id="644536"/>
    <lineage>
        <taxon>Eukaryota</taxon>
        <taxon>Metazoa</taxon>
        <taxon>Ecdysozoa</taxon>
        <taxon>Arthropoda</taxon>
        <taxon>Hexapoda</taxon>
        <taxon>Insecta</taxon>
        <taxon>Pterygota</taxon>
        <taxon>Neoptera</taxon>
        <taxon>Endopterygota</taxon>
        <taxon>Coleoptera</taxon>
        <taxon>Polyphaga</taxon>
        <taxon>Scarabaeiformia</taxon>
        <taxon>Scarabaeidae</taxon>
        <taxon>Melolonthinae</taxon>
        <taxon>Holotrichia</taxon>
    </lineage>
</organism>
<evidence type="ECO:0000313" key="2">
    <source>
        <dbReference type="Proteomes" id="UP001056778"/>
    </source>
</evidence>
<keyword evidence="1" id="KW-0472">Membrane</keyword>
<accession>A0ACB9TC96</accession>
<keyword evidence="2" id="KW-1185">Reference proteome</keyword>